<dbReference type="SUPFAM" id="SSF47986">
    <property type="entry name" value="DEATH domain"/>
    <property type="match status" value="1"/>
</dbReference>
<dbReference type="AlphaFoldDB" id="A0AAD9QDJ8"/>
<organism evidence="3 4">
    <name type="scientific">Acropora cervicornis</name>
    <name type="common">Staghorn coral</name>
    <dbReference type="NCBI Taxonomy" id="6130"/>
    <lineage>
        <taxon>Eukaryota</taxon>
        <taxon>Metazoa</taxon>
        <taxon>Cnidaria</taxon>
        <taxon>Anthozoa</taxon>
        <taxon>Hexacorallia</taxon>
        <taxon>Scleractinia</taxon>
        <taxon>Astrocoeniina</taxon>
        <taxon>Acroporidae</taxon>
        <taxon>Acropora</taxon>
    </lineage>
</organism>
<keyword evidence="4" id="KW-1185">Reference proteome</keyword>
<name>A0AAD9QDJ8_ACRCE</name>
<dbReference type="Gene3D" id="1.10.533.10">
    <property type="entry name" value="Death Domain, Fas"/>
    <property type="match status" value="2"/>
</dbReference>
<gene>
    <name evidence="3" type="ORF">P5673_018346</name>
</gene>
<evidence type="ECO:0000256" key="1">
    <source>
        <dbReference type="ARBA" id="ARBA00022703"/>
    </source>
</evidence>
<feature type="domain" description="DED" evidence="2">
    <location>
        <begin position="223"/>
        <end position="297"/>
    </location>
</feature>
<proteinExistence type="predicted"/>
<dbReference type="GO" id="GO:0042981">
    <property type="term" value="P:regulation of apoptotic process"/>
    <property type="evidence" value="ECO:0007669"/>
    <property type="project" value="InterPro"/>
</dbReference>
<feature type="domain" description="DED" evidence="2">
    <location>
        <begin position="17"/>
        <end position="92"/>
    </location>
</feature>
<dbReference type="InterPro" id="IPR001875">
    <property type="entry name" value="DED_dom"/>
</dbReference>
<reference evidence="3" key="1">
    <citation type="journal article" date="2023" name="G3 (Bethesda)">
        <title>Whole genome assembly and annotation of the endangered Caribbean coral Acropora cervicornis.</title>
        <authorList>
            <person name="Selwyn J.D."/>
            <person name="Vollmer S.V."/>
        </authorList>
    </citation>
    <scope>NUCLEOTIDE SEQUENCE</scope>
    <source>
        <strain evidence="3">K2</strain>
    </source>
</reference>
<dbReference type="PANTHER" id="PTHR48169">
    <property type="entry name" value="DED DOMAIN-CONTAINING PROTEIN"/>
    <property type="match status" value="1"/>
</dbReference>
<dbReference type="GO" id="GO:0006915">
    <property type="term" value="P:apoptotic process"/>
    <property type="evidence" value="ECO:0007669"/>
    <property type="project" value="UniProtKB-KW"/>
</dbReference>
<dbReference type="EMBL" id="JARQWQ010000041">
    <property type="protein sequence ID" value="KAK2559209.1"/>
    <property type="molecule type" value="Genomic_DNA"/>
</dbReference>
<protein>
    <recommendedName>
        <fullName evidence="2">DED domain-containing protein</fullName>
    </recommendedName>
</protein>
<evidence type="ECO:0000313" key="3">
    <source>
        <dbReference type="EMBL" id="KAK2559209.1"/>
    </source>
</evidence>
<sequence length="453" mass="51754">MSSINSQNSITDDLRQDFMALLIKNFSDLEKEKVDALRLFYNDKDIPKNICGTFNFLTALEDAGKISWTNVSSLKKILSAIRSEVLVDALEEFEIKRNVALLLNAFVGIRKGFPRQNLFENIEVIAGYLAKSTDDAMDKSKVRSLRKSKKNIEEVIIVLKEQIETNFSETWTYRLALLTVIAGELLSEMEIKNEEFASPLPEAVIRCSSEICSKVTSLDEWANFKAVLIKTFRELNDKEEGAVWFYYDKTIPKNMCETFEFLTVLEEAEEISWTNISSLKTALSNIKREDLVDDLENFGIKRNVALLLDAFVRIRKGIPGQNLSENIEAIAGYLANLPDCVLDKSKVRSLRESMKNIEELMIFLEEQIETNLSRPWTDRLALLIIIAGELLCETETKNERETKSEEFASPLPEAVMCCSSEICSKMRTLDEWVRPLNGWTDLYFCGNNFCPKN</sequence>
<comment type="caution">
    <text evidence="3">The sequence shown here is derived from an EMBL/GenBank/DDBJ whole genome shotgun (WGS) entry which is preliminary data.</text>
</comment>
<dbReference type="InterPro" id="IPR011029">
    <property type="entry name" value="DEATH-like_dom_sf"/>
</dbReference>
<evidence type="ECO:0000313" key="4">
    <source>
        <dbReference type="Proteomes" id="UP001249851"/>
    </source>
</evidence>
<dbReference type="PANTHER" id="PTHR48169:SF7">
    <property type="entry name" value="CASPASE 10"/>
    <property type="match status" value="1"/>
</dbReference>
<accession>A0AAD9QDJ8</accession>
<reference evidence="3" key="2">
    <citation type="journal article" date="2023" name="Science">
        <title>Genomic signatures of disease resistance in endangered staghorn corals.</title>
        <authorList>
            <person name="Vollmer S.V."/>
            <person name="Selwyn J.D."/>
            <person name="Despard B.A."/>
            <person name="Roesel C.L."/>
        </authorList>
    </citation>
    <scope>NUCLEOTIDE SEQUENCE</scope>
    <source>
        <strain evidence="3">K2</strain>
    </source>
</reference>
<keyword evidence="1" id="KW-0053">Apoptosis</keyword>
<evidence type="ECO:0000259" key="2">
    <source>
        <dbReference type="PROSITE" id="PS50168"/>
    </source>
</evidence>
<dbReference type="PROSITE" id="PS50168">
    <property type="entry name" value="DED"/>
    <property type="match status" value="2"/>
</dbReference>
<dbReference type="Proteomes" id="UP001249851">
    <property type="component" value="Unassembled WGS sequence"/>
</dbReference>